<dbReference type="InterPro" id="IPR024646">
    <property type="entry name" value="Angiomotin_C"/>
</dbReference>
<keyword evidence="8" id="KW-0812">Transmembrane</keyword>
<feature type="coiled-coil region" evidence="6">
    <location>
        <begin position="315"/>
        <end position="447"/>
    </location>
</feature>
<feature type="region of interest" description="Disordered" evidence="7">
    <location>
        <begin position="69"/>
        <end position="95"/>
    </location>
</feature>
<evidence type="ECO:0000256" key="8">
    <source>
        <dbReference type="SAM" id="Phobius"/>
    </source>
</evidence>
<dbReference type="GO" id="GO:0031410">
    <property type="term" value="C:cytoplasmic vesicle"/>
    <property type="evidence" value="ECO:0007669"/>
    <property type="project" value="TreeGrafter"/>
</dbReference>
<protein>
    <recommendedName>
        <fullName evidence="9">Angiomotin C-terminal domain-containing protein</fullName>
    </recommendedName>
</protein>
<proteinExistence type="inferred from homology"/>
<evidence type="ECO:0000256" key="7">
    <source>
        <dbReference type="SAM" id="MobiDB-lite"/>
    </source>
</evidence>
<dbReference type="GO" id="GO:0030334">
    <property type="term" value="P:regulation of cell migration"/>
    <property type="evidence" value="ECO:0007669"/>
    <property type="project" value="TreeGrafter"/>
</dbReference>
<evidence type="ECO:0000313" key="11">
    <source>
        <dbReference type="Proteomes" id="UP000472270"/>
    </source>
</evidence>
<dbReference type="GO" id="GO:0003365">
    <property type="term" value="P:establishment of cell polarity involved in ameboidal cell migration"/>
    <property type="evidence" value="ECO:0007669"/>
    <property type="project" value="TreeGrafter"/>
</dbReference>
<comment type="similarity">
    <text evidence="2">Belongs to the angiomotin family.</text>
</comment>
<evidence type="ECO:0000256" key="5">
    <source>
        <dbReference type="ARBA" id="ARBA00023054"/>
    </source>
</evidence>
<keyword evidence="8" id="KW-0472">Membrane</keyword>
<feature type="transmembrane region" description="Helical" evidence="8">
    <location>
        <begin position="501"/>
        <end position="527"/>
    </location>
</feature>
<dbReference type="GO" id="GO:0005886">
    <property type="term" value="C:plasma membrane"/>
    <property type="evidence" value="ECO:0007669"/>
    <property type="project" value="TreeGrafter"/>
</dbReference>
<accession>A0A673LNX2</accession>
<dbReference type="Proteomes" id="UP000472270">
    <property type="component" value="Unassembled WGS sequence"/>
</dbReference>
<evidence type="ECO:0000256" key="6">
    <source>
        <dbReference type="SAM" id="Coils"/>
    </source>
</evidence>
<dbReference type="PRINTS" id="PR01807">
    <property type="entry name" value="ANGIOMOTIN"/>
</dbReference>
<evidence type="ECO:0000259" key="9">
    <source>
        <dbReference type="Pfam" id="PF12240"/>
    </source>
</evidence>
<dbReference type="GO" id="GO:0035329">
    <property type="term" value="P:hippo signaling"/>
    <property type="evidence" value="ECO:0007669"/>
    <property type="project" value="TreeGrafter"/>
</dbReference>
<dbReference type="PANTHER" id="PTHR14826">
    <property type="entry name" value="ANGIOMOTIN"/>
    <property type="match status" value="1"/>
</dbReference>
<dbReference type="GO" id="GO:0005923">
    <property type="term" value="C:bicellular tight junction"/>
    <property type="evidence" value="ECO:0007669"/>
    <property type="project" value="TreeGrafter"/>
</dbReference>
<keyword evidence="5 6" id="KW-0175">Coiled coil</keyword>
<dbReference type="InterPro" id="IPR051747">
    <property type="entry name" value="Angiomotin-like"/>
</dbReference>
<keyword evidence="3" id="KW-0597">Phosphoprotein</keyword>
<evidence type="ECO:0000313" key="10">
    <source>
        <dbReference type="Ensembl" id="ENSSRHP00000080965.1"/>
    </source>
</evidence>
<keyword evidence="4" id="KW-0965">Cell junction</keyword>
<dbReference type="Ensembl" id="ENSSRHT00000083156.1">
    <property type="protein sequence ID" value="ENSSRHP00000080965.1"/>
    <property type="gene ID" value="ENSSRHG00000040139.1"/>
</dbReference>
<reference evidence="10" key="1">
    <citation type="submission" date="2025-08" db="UniProtKB">
        <authorList>
            <consortium name="Ensembl"/>
        </authorList>
    </citation>
    <scope>IDENTIFICATION</scope>
</reference>
<dbReference type="AlphaFoldDB" id="A0A673LNX2"/>
<evidence type="ECO:0000256" key="2">
    <source>
        <dbReference type="ARBA" id="ARBA00010300"/>
    </source>
</evidence>
<feature type="domain" description="Angiomotin C-terminal" evidence="9">
    <location>
        <begin position="413"/>
        <end position="457"/>
    </location>
</feature>
<feature type="compositionally biased region" description="Polar residues" evidence="7">
    <location>
        <begin position="69"/>
        <end position="87"/>
    </location>
</feature>
<keyword evidence="11" id="KW-1185">Reference proteome</keyword>
<feature type="domain" description="Angiomotin C-terminal" evidence="9">
    <location>
        <begin position="459"/>
        <end position="482"/>
    </location>
</feature>
<reference evidence="10" key="2">
    <citation type="submission" date="2025-09" db="UniProtKB">
        <authorList>
            <consortium name="Ensembl"/>
        </authorList>
    </citation>
    <scope>IDENTIFICATION</scope>
</reference>
<dbReference type="InterPro" id="IPR009114">
    <property type="entry name" value="Angiomotin"/>
</dbReference>
<dbReference type="GO" id="GO:0030036">
    <property type="term" value="P:actin cytoskeleton organization"/>
    <property type="evidence" value="ECO:0007669"/>
    <property type="project" value="TreeGrafter"/>
</dbReference>
<comment type="subcellular location">
    <subcellularLocation>
        <location evidence="1">Cell junction</location>
    </subcellularLocation>
</comment>
<evidence type="ECO:0000256" key="3">
    <source>
        <dbReference type="ARBA" id="ARBA00022553"/>
    </source>
</evidence>
<evidence type="ECO:0000256" key="1">
    <source>
        <dbReference type="ARBA" id="ARBA00004282"/>
    </source>
</evidence>
<name>A0A673LNX2_9TELE</name>
<organism evidence="10 11">
    <name type="scientific">Sinocyclocheilus rhinocerous</name>
    <dbReference type="NCBI Taxonomy" id="307959"/>
    <lineage>
        <taxon>Eukaryota</taxon>
        <taxon>Metazoa</taxon>
        <taxon>Chordata</taxon>
        <taxon>Craniata</taxon>
        <taxon>Vertebrata</taxon>
        <taxon>Euteleostomi</taxon>
        <taxon>Actinopterygii</taxon>
        <taxon>Neopterygii</taxon>
        <taxon>Teleostei</taxon>
        <taxon>Ostariophysi</taxon>
        <taxon>Cypriniformes</taxon>
        <taxon>Cyprinidae</taxon>
        <taxon>Cyprininae</taxon>
        <taxon>Sinocyclocheilus</taxon>
    </lineage>
</organism>
<feature type="coiled-coil region" evidence="6">
    <location>
        <begin position="252"/>
        <end position="289"/>
    </location>
</feature>
<dbReference type="PANTHER" id="PTHR14826:SF12">
    <property type="entry name" value="ANGIOMOTIN-LIKE PROTEIN 1"/>
    <property type="match status" value="1"/>
</dbReference>
<sequence>MDLNRTESASGTVLHRLMQEHLRYGTSGIRGGVENDSSQMPSKLASTVNLLLQKEGQVAHSYQLVPLQSQSRQEPQGQEHQVDSSSMEKAGGVSQGAGRAVQAAQILSGFDTLELPLYEEAKIQSQLYRGQQSLMDPQCQIPGGTGGTFLCDEGLAELKQGHVRFLSERIMHLSLEKRQCPLSTSQHQTQTSPMTSETCILHSQAYQQQHQAISLSQSLAFPPAQPGSVTQGLFSCVAPFGQPFTGETFAMVSHAKQMLENLKEENQRLRQELHKQNEKASKLQRLEAETVHLSEAYESLVKSSSKRDALEKTMRNKLEAEIRRLHDFNRDLRDRLETANQQLFSKTPFYFVFFFSSGKESLKDLEKLEIEATNLQSANEDQQRHIEILEQALNNAQSKVLKLEEELSKKQKYVERVERLQQALAQLQIACEKREQLEQRLRTHLERELESLRTQQVSKYLEESAMRQFAMEAAATAAAQRSLHAHARLHRYLYKYIVKSIFICTFICTHLIFFSACFICLPIKYILFFPFFF</sequence>
<evidence type="ECO:0000256" key="4">
    <source>
        <dbReference type="ARBA" id="ARBA00022949"/>
    </source>
</evidence>
<dbReference type="Pfam" id="PF12240">
    <property type="entry name" value="Angiomotin_C"/>
    <property type="match status" value="2"/>
</dbReference>
<keyword evidence="8" id="KW-1133">Transmembrane helix</keyword>
<dbReference type="GO" id="GO:0001525">
    <property type="term" value="P:angiogenesis"/>
    <property type="evidence" value="ECO:0007669"/>
    <property type="project" value="TreeGrafter"/>
</dbReference>